<evidence type="ECO:0000256" key="2">
    <source>
        <dbReference type="ARBA" id="ARBA00008873"/>
    </source>
</evidence>
<dbReference type="PANTHER" id="PTHR11562">
    <property type="entry name" value="CATION EFFLUX PROTEIN/ ZINC TRANSPORTER"/>
    <property type="match status" value="1"/>
</dbReference>
<feature type="transmembrane region" description="Helical" evidence="8">
    <location>
        <begin position="91"/>
        <end position="113"/>
    </location>
</feature>
<dbReference type="Pfam" id="PF16916">
    <property type="entry name" value="ZT_dimer"/>
    <property type="match status" value="1"/>
</dbReference>
<dbReference type="NCBIfam" id="TIGR01297">
    <property type="entry name" value="CDF"/>
    <property type="match status" value="1"/>
</dbReference>
<keyword evidence="12" id="KW-1185">Reference proteome</keyword>
<dbReference type="Pfam" id="PF01545">
    <property type="entry name" value="Cation_efflux"/>
    <property type="match status" value="1"/>
</dbReference>
<evidence type="ECO:0000259" key="9">
    <source>
        <dbReference type="Pfam" id="PF01545"/>
    </source>
</evidence>
<sequence>MGAGHDHGHVGGHAAGRAEDRGRLKLVLAVTVLVVAVELVGAWLSGSLALLADAGHMVTDGAAVALALSASYVAALPPTSRRTFGLHRAEILAALVNAVVLLVVCTYLAWSGVRRLLDPVEVDGGLMLGFAAVGLVANGASLAVLARRRESSLNMRAAYLEVLSDLLTSVAVVVAAVVVLATGFTRADPIVSLLIAALILPRSFTLLREAVDVLLEAAPRHVDLTAVREHLREVPGVVDVHDLHAWTITSGMPSLSVHVTVTDAVLAQRGVGSLLDEFSDCVAGHFEVAHTTFQIEPESHREHEDLGEVTHD</sequence>
<evidence type="ECO:0000256" key="3">
    <source>
        <dbReference type="ARBA" id="ARBA00022448"/>
    </source>
</evidence>
<dbReference type="Gene3D" id="1.20.1510.10">
    <property type="entry name" value="Cation efflux protein transmembrane domain"/>
    <property type="match status" value="1"/>
</dbReference>
<proteinExistence type="inferred from homology"/>
<protein>
    <submittedName>
        <fullName evidence="11">Cation diffusion facilitator family transporter</fullName>
    </submittedName>
</protein>
<dbReference type="InterPro" id="IPR050681">
    <property type="entry name" value="CDF/SLC30A"/>
</dbReference>
<dbReference type="InterPro" id="IPR027469">
    <property type="entry name" value="Cation_efflux_TMD_sf"/>
</dbReference>
<organism evidence="11 12">
    <name type="scientific">Nocardioides jiangsuensis</name>
    <dbReference type="NCBI Taxonomy" id="2866161"/>
    <lineage>
        <taxon>Bacteria</taxon>
        <taxon>Bacillati</taxon>
        <taxon>Actinomycetota</taxon>
        <taxon>Actinomycetes</taxon>
        <taxon>Propionibacteriales</taxon>
        <taxon>Nocardioidaceae</taxon>
        <taxon>Nocardioides</taxon>
    </lineage>
</organism>
<evidence type="ECO:0000313" key="12">
    <source>
        <dbReference type="Proteomes" id="UP000754710"/>
    </source>
</evidence>
<dbReference type="Proteomes" id="UP000754710">
    <property type="component" value="Unassembled WGS sequence"/>
</dbReference>
<name>A0ABS7RH44_9ACTN</name>
<evidence type="ECO:0000259" key="10">
    <source>
        <dbReference type="Pfam" id="PF16916"/>
    </source>
</evidence>
<comment type="subcellular location">
    <subcellularLocation>
        <location evidence="1">Membrane</location>
        <topology evidence="1">Multi-pass membrane protein</topology>
    </subcellularLocation>
</comment>
<feature type="domain" description="Cation efflux protein cytoplasmic" evidence="10">
    <location>
        <begin position="219"/>
        <end position="298"/>
    </location>
</feature>
<dbReference type="InterPro" id="IPR036837">
    <property type="entry name" value="Cation_efflux_CTD_sf"/>
</dbReference>
<keyword evidence="5 8" id="KW-1133">Transmembrane helix</keyword>
<feature type="transmembrane region" description="Helical" evidence="8">
    <location>
        <begin position="125"/>
        <end position="146"/>
    </location>
</feature>
<evidence type="ECO:0000256" key="5">
    <source>
        <dbReference type="ARBA" id="ARBA00022989"/>
    </source>
</evidence>
<dbReference type="InterPro" id="IPR002524">
    <property type="entry name" value="Cation_efflux"/>
</dbReference>
<reference evidence="11 12" key="1">
    <citation type="submission" date="2021-08" db="EMBL/GenBank/DDBJ databases">
        <title>Nocardioides bacterium WL0053 sp. nov., isolated from the sediment.</title>
        <authorList>
            <person name="Wang L."/>
            <person name="Zhang D."/>
            <person name="Zhang A."/>
        </authorList>
    </citation>
    <scope>NUCLEOTIDE SEQUENCE [LARGE SCALE GENOMIC DNA]</scope>
    <source>
        <strain evidence="11 12">WL0053</strain>
    </source>
</reference>
<keyword evidence="7 8" id="KW-0472">Membrane</keyword>
<feature type="domain" description="Cation efflux protein transmembrane" evidence="9">
    <location>
        <begin position="25"/>
        <end position="215"/>
    </location>
</feature>
<dbReference type="InterPro" id="IPR058533">
    <property type="entry name" value="Cation_efflux_TM"/>
</dbReference>
<feature type="transmembrane region" description="Helical" evidence="8">
    <location>
        <begin position="62"/>
        <end position="79"/>
    </location>
</feature>
<dbReference type="SUPFAM" id="SSF160240">
    <property type="entry name" value="Cation efflux protein cytoplasmic domain-like"/>
    <property type="match status" value="1"/>
</dbReference>
<feature type="transmembrane region" description="Helical" evidence="8">
    <location>
        <begin position="26"/>
        <end position="50"/>
    </location>
</feature>
<comment type="caution">
    <text evidence="11">The sequence shown here is derived from an EMBL/GenBank/DDBJ whole genome shotgun (WGS) entry which is preliminary data.</text>
</comment>
<keyword evidence="3" id="KW-0813">Transport</keyword>
<keyword evidence="4 8" id="KW-0812">Transmembrane</keyword>
<dbReference type="EMBL" id="JAIEZQ010000001">
    <property type="protein sequence ID" value="MBY9074096.1"/>
    <property type="molecule type" value="Genomic_DNA"/>
</dbReference>
<comment type="similarity">
    <text evidence="2">Belongs to the cation diffusion facilitator (CDF) transporter (TC 2.A.4) family. SLC30A subfamily.</text>
</comment>
<feature type="transmembrane region" description="Helical" evidence="8">
    <location>
        <begin position="158"/>
        <end position="184"/>
    </location>
</feature>
<dbReference type="InterPro" id="IPR027470">
    <property type="entry name" value="Cation_efflux_CTD"/>
</dbReference>
<evidence type="ECO:0000256" key="7">
    <source>
        <dbReference type="ARBA" id="ARBA00023136"/>
    </source>
</evidence>
<dbReference type="SUPFAM" id="SSF161111">
    <property type="entry name" value="Cation efflux protein transmembrane domain-like"/>
    <property type="match status" value="1"/>
</dbReference>
<evidence type="ECO:0000256" key="6">
    <source>
        <dbReference type="ARBA" id="ARBA00023065"/>
    </source>
</evidence>
<accession>A0ABS7RH44</accession>
<dbReference type="RefSeq" id="WP_221023812.1">
    <property type="nucleotide sequence ID" value="NZ_JAIEZQ010000001.1"/>
</dbReference>
<evidence type="ECO:0000313" key="11">
    <source>
        <dbReference type="EMBL" id="MBY9074096.1"/>
    </source>
</evidence>
<gene>
    <name evidence="11" type="ORF">K1X13_04585</name>
</gene>
<evidence type="ECO:0000256" key="4">
    <source>
        <dbReference type="ARBA" id="ARBA00022692"/>
    </source>
</evidence>
<keyword evidence="6" id="KW-0406">Ion transport</keyword>
<dbReference type="PANTHER" id="PTHR11562:SF17">
    <property type="entry name" value="RE54080P-RELATED"/>
    <property type="match status" value="1"/>
</dbReference>
<evidence type="ECO:0000256" key="8">
    <source>
        <dbReference type="SAM" id="Phobius"/>
    </source>
</evidence>
<evidence type="ECO:0000256" key="1">
    <source>
        <dbReference type="ARBA" id="ARBA00004141"/>
    </source>
</evidence>